<gene>
    <name evidence="2" type="ORF">DVH24_034265</name>
</gene>
<evidence type="ECO:0000313" key="2">
    <source>
        <dbReference type="EMBL" id="RXH87365.1"/>
    </source>
</evidence>
<sequence>MALKSSLFSRQTGTGRRPSRLDFDSSPQASNTFDFSVILRQDHSTSNGIGKEKHYCRCIFVVINTLQLLMPNRCSALTPLNRYNMFELLKCDRSLQ</sequence>
<dbReference type="Proteomes" id="UP000290289">
    <property type="component" value="Chromosome 10"/>
</dbReference>
<accession>A0A498IYI5</accession>
<name>A0A498IYI5_MALDO</name>
<evidence type="ECO:0000256" key="1">
    <source>
        <dbReference type="SAM" id="MobiDB-lite"/>
    </source>
</evidence>
<keyword evidence="3" id="KW-1185">Reference proteome</keyword>
<feature type="compositionally biased region" description="Polar residues" evidence="1">
    <location>
        <begin position="1"/>
        <end position="14"/>
    </location>
</feature>
<dbReference type="AlphaFoldDB" id="A0A498IYI5"/>
<reference evidence="2 3" key="1">
    <citation type="submission" date="2018-10" db="EMBL/GenBank/DDBJ databases">
        <title>A high-quality apple genome assembly.</title>
        <authorList>
            <person name="Hu J."/>
        </authorList>
    </citation>
    <scope>NUCLEOTIDE SEQUENCE [LARGE SCALE GENOMIC DNA]</scope>
    <source>
        <strain evidence="3">cv. HFTH1</strain>
        <tissue evidence="2">Young leaf</tissue>
    </source>
</reference>
<comment type="caution">
    <text evidence="2">The sequence shown here is derived from an EMBL/GenBank/DDBJ whole genome shotgun (WGS) entry which is preliminary data.</text>
</comment>
<evidence type="ECO:0000313" key="3">
    <source>
        <dbReference type="Proteomes" id="UP000290289"/>
    </source>
</evidence>
<feature type="region of interest" description="Disordered" evidence="1">
    <location>
        <begin position="1"/>
        <end position="30"/>
    </location>
</feature>
<proteinExistence type="predicted"/>
<dbReference type="EMBL" id="RDQH01000336">
    <property type="protein sequence ID" value="RXH87365.1"/>
    <property type="molecule type" value="Genomic_DNA"/>
</dbReference>
<organism evidence="2 3">
    <name type="scientific">Malus domestica</name>
    <name type="common">Apple</name>
    <name type="synonym">Pyrus malus</name>
    <dbReference type="NCBI Taxonomy" id="3750"/>
    <lineage>
        <taxon>Eukaryota</taxon>
        <taxon>Viridiplantae</taxon>
        <taxon>Streptophyta</taxon>
        <taxon>Embryophyta</taxon>
        <taxon>Tracheophyta</taxon>
        <taxon>Spermatophyta</taxon>
        <taxon>Magnoliopsida</taxon>
        <taxon>eudicotyledons</taxon>
        <taxon>Gunneridae</taxon>
        <taxon>Pentapetalae</taxon>
        <taxon>rosids</taxon>
        <taxon>fabids</taxon>
        <taxon>Rosales</taxon>
        <taxon>Rosaceae</taxon>
        <taxon>Amygdaloideae</taxon>
        <taxon>Maleae</taxon>
        <taxon>Malus</taxon>
    </lineage>
</organism>
<protein>
    <submittedName>
        <fullName evidence="2">Uncharacterized protein</fullName>
    </submittedName>
</protein>